<dbReference type="Gene3D" id="3.40.50.12160">
    <property type="entry name" value="Methylthiotransferase, N-terminal domain"/>
    <property type="match status" value="1"/>
</dbReference>
<dbReference type="InterPro" id="IPR023404">
    <property type="entry name" value="rSAM_horseshoe"/>
</dbReference>
<dbReference type="SFLD" id="SFLDG01061">
    <property type="entry name" value="methylthiotransferase"/>
    <property type="match status" value="1"/>
</dbReference>
<dbReference type="InterPro" id="IPR002792">
    <property type="entry name" value="TRAM_dom"/>
</dbReference>
<feature type="domain" description="Radical SAM core" evidence="16">
    <location>
        <begin position="156"/>
        <end position="389"/>
    </location>
</feature>
<dbReference type="InterPro" id="IPR038135">
    <property type="entry name" value="Methylthiotransferase_N_sf"/>
</dbReference>
<keyword evidence="7" id="KW-0479">Metal-binding</keyword>
<protein>
    <recommendedName>
        <fullName evidence="11">tRNA-2-methylthio-N(6)-dimethylallyladenosine synthase</fullName>
        <ecNumber evidence="10">2.8.4.3</ecNumber>
    </recommendedName>
    <alternativeName>
        <fullName evidence="13">(Dimethylallyl)adenosine tRNA methylthiotransferase MiaB</fullName>
    </alternativeName>
    <alternativeName>
        <fullName evidence="12">tRNA-i(6)A37 methylthiotransferase</fullName>
    </alternativeName>
</protein>
<dbReference type="PANTHER" id="PTHR43020">
    <property type="entry name" value="CDK5 REGULATORY SUBUNIT-ASSOCIATED PROTEIN 1"/>
    <property type="match status" value="1"/>
</dbReference>
<evidence type="ECO:0000256" key="12">
    <source>
        <dbReference type="ARBA" id="ARBA00080698"/>
    </source>
</evidence>
<dbReference type="PROSITE" id="PS51918">
    <property type="entry name" value="RADICAL_SAM"/>
    <property type="match status" value="1"/>
</dbReference>
<dbReference type="CDD" id="cd01335">
    <property type="entry name" value="Radical_SAM"/>
    <property type="match status" value="1"/>
</dbReference>
<comment type="function">
    <text evidence="2">Catalyzes the methylthiolation of N6-(dimethylallyl)adenosine (i(6)A), leading to the formation of 2-methylthio-N6-(dimethylallyl)adenosine (ms(2)i(6)A) at position 37 in tRNAs that read codons beginning with uridine.</text>
</comment>
<dbReference type="NCBIfam" id="TIGR01574">
    <property type="entry name" value="miaB-methiolase"/>
    <property type="match status" value="1"/>
</dbReference>
<dbReference type="Gene3D" id="3.80.30.20">
    <property type="entry name" value="tm_1862 like domain"/>
    <property type="match status" value="1"/>
</dbReference>
<dbReference type="EMBL" id="CP021023">
    <property type="protein sequence ID" value="ARN56855.1"/>
    <property type="molecule type" value="Genomic_DNA"/>
</dbReference>
<keyword evidence="18" id="KW-1185">Reference proteome</keyword>
<evidence type="ECO:0000256" key="7">
    <source>
        <dbReference type="ARBA" id="ARBA00022723"/>
    </source>
</evidence>
<dbReference type="InterPro" id="IPR020612">
    <property type="entry name" value="Methylthiotransferase_CS"/>
</dbReference>
<dbReference type="SUPFAM" id="SSF102114">
    <property type="entry name" value="Radical SAM enzymes"/>
    <property type="match status" value="1"/>
</dbReference>
<dbReference type="FunFam" id="3.40.50.12160:FF:000003">
    <property type="entry name" value="CDK5 regulatory subunit-associated protein 1"/>
    <property type="match status" value="1"/>
</dbReference>
<dbReference type="SMART" id="SM00729">
    <property type="entry name" value="Elp3"/>
    <property type="match status" value="1"/>
</dbReference>
<evidence type="ECO:0000256" key="3">
    <source>
        <dbReference type="ARBA" id="ARBA00022485"/>
    </source>
</evidence>
<dbReference type="Pfam" id="PF01938">
    <property type="entry name" value="TRAM"/>
    <property type="match status" value="1"/>
</dbReference>
<gene>
    <name evidence="17" type="primary">miaB</name>
    <name evidence="17" type="ORF">STSP1_01247</name>
</gene>
<keyword evidence="8" id="KW-0408">Iron</keyword>
<dbReference type="InterPro" id="IPR005839">
    <property type="entry name" value="Methylthiotransferase"/>
</dbReference>
<evidence type="ECO:0000259" key="16">
    <source>
        <dbReference type="PROSITE" id="PS51918"/>
    </source>
</evidence>
<evidence type="ECO:0000256" key="4">
    <source>
        <dbReference type="ARBA" id="ARBA00022490"/>
    </source>
</evidence>
<dbReference type="Pfam" id="PF04055">
    <property type="entry name" value="Radical_SAM"/>
    <property type="match status" value="1"/>
</dbReference>
<evidence type="ECO:0000256" key="9">
    <source>
        <dbReference type="ARBA" id="ARBA00023014"/>
    </source>
</evidence>
<dbReference type="PROSITE" id="PS50926">
    <property type="entry name" value="TRAM"/>
    <property type="match status" value="1"/>
</dbReference>
<feature type="domain" description="MTTase N-terminal" evidence="15">
    <location>
        <begin position="4"/>
        <end position="119"/>
    </location>
</feature>
<dbReference type="KEGG" id="pbp:STSP1_01247"/>
<dbReference type="SFLD" id="SFLDG01082">
    <property type="entry name" value="B12-binding_domain_containing"/>
    <property type="match status" value="1"/>
</dbReference>
<feature type="domain" description="TRAM" evidence="14">
    <location>
        <begin position="392"/>
        <end position="464"/>
    </location>
</feature>
<dbReference type="FunFam" id="3.80.30.20:FF:000001">
    <property type="entry name" value="tRNA-2-methylthio-N(6)-dimethylallyladenosine synthase 2"/>
    <property type="match status" value="1"/>
</dbReference>
<dbReference type="InterPro" id="IPR013848">
    <property type="entry name" value="Methylthiotransferase_N"/>
</dbReference>
<dbReference type="InterPro" id="IPR058240">
    <property type="entry name" value="rSAM_sf"/>
</dbReference>
<evidence type="ECO:0000259" key="14">
    <source>
        <dbReference type="PROSITE" id="PS50926"/>
    </source>
</evidence>
<accession>A0A1W6LM59</accession>
<dbReference type="InterPro" id="IPR006463">
    <property type="entry name" value="MiaB_methiolase"/>
</dbReference>
<evidence type="ECO:0000256" key="6">
    <source>
        <dbReference type="ARBA" id="ARBA00022691"/>
    </source>
</evidence>
<reference evidence="18" key="1">
    <citation type="submission" date="2017-04" db="EMBL/GenBank/DDBJ databases">
        <title>Comparative genomics and description of representatives of a novel lineage of planctomycetes thriving in anoxic sediments.</title>
        <authorList>
            <person name="Spring S."/>
            <person name="Bunk B."/>
            <person name="Sproer C."/>
        </authorList>
    </citation>
    <scope>NUCLEOTIDE SEQUENCE [LARGE SCALE GENOMIC DNA]</scope>
    <source>
        <strain evidence="18">ST-PulAB-D4</strain>
    </source>
</reference>
<comment type="cofactor">
    <cofactor evidence="1">
        <name>[4Fe-4S] cluster</name>
        <dbReference type="ChEBI" id="CHEBI:49883"/>
    </cofactor>
</comment>
<evidence type="ECO:0000256" key="10">
    <source>
        <dbReference type="ARBA" id="ARBA00033765"/>
    </source>
</evidence>
<dbReference type="Proteomes" id="UP000193334">
    <property type="component" value="Chromosome"/>
</dbReference>
<keyword evidence="3" id="KW-0004">4Fe-4S</keyword>
<name>A0A1W6LM59_9BACT</name>
<dbReference type="SFLD" id="SFLDS00029">
    <property type="entry name" value="Radical_SAM"/>
    <property type="match status" value="1"/>
</dbReference>
<sequence length="467" mass="52767">MNKMKLYIVSFGCQMNKLDTSLVEAEFTKSGFELTDNQTEADVILMNTCSVREHAEHRVLSRLGYAKHLKRSGRKVVVGVIGCMAQRLGNSLLEREEVDVVCGPGQIPELKKMVIEKLEGSKGGVINVSPQIRKSPSAKNSAMLDEFELENSPNLTEHKNKAFVRVMRGCNNFCSYCIVPFVRGPEVSRSPDKILNQIRRLAESGVKQVTLLGQTVNSYRHTENGNEYRLHNLLEKTAEIDGIDRISFVTNYPYMDYTTPLFKAVAEIDKVCPYLHLPAQSGSEKVLKAMNRKYTPQDYIRLIDEAREHVPEIAVAGDFIVGFPGESEEDFRETEKLVERIRYKNIFAFKYSPRPGTSTEKRLEDNVPDKIKRERNIKLLALQESISSEDNKKFEGRKMRVFVEGRSSKGHLNNADNEKSPQLIGRTAGDYIVVFNGQEELTGKFADIIIEKTSALTLFGKVSDGQE</sequence>
<evidence type="ECO:0000256" key="11">
    <source>
        <dbReference type="ARBA" id="ARBA00068570"/>
    </source>
</evidence>
<dbReference type="STRING" id="1941349.STSP1_01247"/>
<evidence type="ECO:0000256" key="1">
    <source>
        <dbReference type="ARBA" id="ARBA00001966"/>
    </source>
</evidence>
<dbReference type="PROSITE" id="PS51449">
    <property type="entry name" value="MTTASE_N"/>
    <property type="match status" value="1"/>
</dbReference>
<dbReference type="GO" id="GO:0051539">
    <property type="term" value="F:4 iron, 4 sulfur cluster binding"/>
    <property type="evidence" value="ECO:0007669"/>
    <property type="project" value="UniProtKB-KW"/>
</dbReference>
<dbReference type="GO" id="GO:0035597">
    <property type="term" value="F:tRNA-2-methylthio-N(6)-dimethylallyladenosine(37) synthase activity"/>
    <property type="evidence" value="ECO:0007669"/>
    <property type="project" value="UniProtKB-EC"/>
</dbReference>
<dbReference type="InterPro" id="IPR007197">
    <property type="entry name" value="rSAM"/>
</dbReference>
<dbReference type="GO" id="GO:0005829">
    <property type="term" value="C:cytosol"/>
    <property type="evidence" value="ECO:0007669"/>
    <property type="project" value="TreeGrafter"/>
</dbReference>
<dbReference type="NCBIfam" id="TIGR00089">
    <property type="entry name" value="MiaB/RimO family radical SAM methylthiotransferase"/>
    <property type="match status" value="1"/>
</dbReference>
<keyword evidence="9" id="KW-0411">Iron-sulfur</keyword>
<evidence type="ECO:0000313" key="17">
    <source>
        <dbReference type="EMBL" id="ARN56855.1"/>
    </source>
</evidence>
<evidence type="ECO:0000313" key="18">
    <source>
        <dbReference type="Proteomes" id="UP000193334"/>
    </source>
</evidence>
<dbReference type="InterPro" id="IPR006638">
    <property type="entry name" value="Elp3/MiaA/NifB-like_rSAM"/>
</dbReference>
<dbReference type="Pfam" id="PF00919">
    <property type="entry name" value="UPF0004"/>
    <property type="match status" value="1"/>
</dbReference>
<evidence type="ECO:0000256" key="13">
    <source>
        <dbReference type="ARBA" id="ARBA00081141"/>
    </source>
</evidence>
<keyword evidence="4" id="KW-0963">Cytoplasm</keyword>
<evidence type="ECO:0000259" key="15">
    <source>
        <dbReference type="PROSITE" id="PS51449"/>
    </source>
</evidence>
<evidence type="ECO:0000256" key="5">
    <source>
        <dbReference type="ARBA" id="ARBA00022679"/>
    </source>
</evidence>
<dbReference type="EC" id="2.8.4.3" evidence="10"/>
<dbReference type="SFLD" id="SFLDF00273">
    <property type="entry name" value="(dimethylallyl)adenosine_tRNA"/>
    <property type="match status" value="1"/>
</dbReference>
<evidence type="ECO:0000256" key="2">
    <source>
        <dbReference type="ARBA" id="ARBA00003234"/>
    </source>
</evidence>
<keyword evidence="5 17" id="KW-0808">Transferase</keyword>
<dbReference type="PROSITE" id="PS01278">
    <property type="entry name" value="MTTASE_RADICAL"/>
    <property type="match status" value="1"/>
</dbReference>
<dbReference type="PANTHER" id="PTHR43020:SF2">
    <property type="entry name" value="MITOCHONDRIAL TRNA METHYLTHIOTRANSFERASE CDK5RAP1"/>
    <property type="match status" value="1"/>
</dbReference>
<dbReference type="GO" id="GO:0046872">
    <property type="term" value="F:metal ion binding"/>
    <property type="evidence" value="ECO:0007669"/>
    <property type="project" value="UniProtKB-KW"/>
</dbReference>
<evidence type="ECO:0000256" key="8">
    <source>
        <dbReference type="ARBA" id="ARBA00023004"/>
    </source>
</evidence>
<dbReference type="AlphaFoldDB" id="A0A1W6LM59"/>
<proteinExistence type="predicted"/>
<organism evidence="17 18">
    <name type="scientific">Sedimentisphaera salicampi</name>
    <dbReference type="NCBI Taxonomy" id="1941349"/>
    <lineage>
        <taxon>Bacteria</taxon>
        <taxon>Pseudomonadati</taxon>
        <taxon>Planctomycetota</taxon>
        <taxon>Phycisphaerae</taxon>
        <taxon>Sedimentisphaerales</taxon>
        <taxon>Sedimentisphaeraceae</taxon>
        <taxon>Sedimentisphaera</taxon>
    </lineage>
</organism>
<keyword evidence="6" id="KW-0949">S-adenosyl-L-methionine</keyword>